<organism evidence="2 3">
    <name type="scientific">Eragrostis curvula</name>
    <name type="common">weeping love grass</name>
    <dbReference type="NCBI Taxonomy" id="38414"/>
    <lineage>
        <taxon>Eukaryota</taxon>
        <taxon>Viridiplantae</taxon>
        <taxon>Streptophyta</taxon>
        <taxon>Embryophyta</taxon>
        <taxon>Tracheophyta</taxon>
        <taxon>Spermatophyta</taxon>
        <taxon>Magnoliopsida</taxon>
        <taxon>Liliopsida</taxon>
        <taxon>Poales</taxon>
        <taxon>Poaceae</taxon>
        <taxon>PACMAD clade</taxon>
        <taxon>Chloridoideae</taxon>
        <taxon>Eragrostideae</taxon>
        <taxon>Eragrostidinae</taxon>
        <taxon>Eragrostis</taxon>
    </lineage>
</organism>
<keyword evidence="3" id="KW-1185">Reference proteome</keyword>
<gene>
    <name evidence="2" type="ORF">EJB05_29918</name>
    <name evidence="1" type="ORF">EJB05_57108</name>
</gene>
<evidence type="ECO:0000313" key="3">
    <source>
        <dbReference type="Proteomes" id="UP000324897"/>
    </source>
</evidence>
<protein>
    <submittedName>
        <fullName evidence="2">Uncharacterized protein</fullName>
    </submittedName>
</protein>
<accession>A0A5J9UUM9</accession>
<dbReference type="EMBL" id="RWGY01000013">
    <property type="protein sequence ID" value="TVU27316.1"/>
    <property type="molecule type" value="Genomic_DNA"/>
</dbReference>
<sequence length="70" mass="7466">RSKASCRGVNSSLPRTLSFPRARSRAASLAARRHSSPGFDAVAGLGRRATSLHRLLVADGFIRSSQEMVG</sequence>
<dbReference type="Gramene" id="TVT97617">
    <property type="protein sequence ID" value="TVT97617"/>
    <property type="gene ID" value="EJB05_57108"/>
</dbReference>
<dbReference type="EMBL" id="RWGY01000975">
    <property type="protein sequence ID" value="TVT97617.1"/>
    <property type="molecule type" value="Genomic_DNA"/>
</dbReference>
<comment type="caution">
    <text evidence="2">The sequence shown here is derived from an EMBL/GenBank/DDBJ whole genome shotgun (WGS) entry which is preliminary data.</text>
</comment>
<reference evidence="2 3" key="1">
    <citation type="journal article" date="2019" name="Sci. Rep.">
        <title>A high-quality genome of Eragrostis curvula grass provides insights into Poaceae evolution and supports new strategies to enhance forage quality.</title>
        <authorList>
            <person name="Carballo J."/>
            <person name="Santos B.A.C.M."/>
            <person name="Zappacosta D."/>
            <person name="Garbus I."/>
            <person name="Selva J.P."/>
            <person name="Gallo C.A."/>
            <person name="Diaz A."/>
            <person name="Albertini E."/>
            <person name="Caccamo M."/>
            <person name="Echenique V."/>
        </authorList>
    </citation>
    <scope>NUCLEOTIDE SEQUENCE [LARGE SCALE GENOMIC DNA]</scope>
    <source>
        <strain evidence="3">cv. Victoria</strain>
        <tissue evidence="2">Leaf</tissue>
    </source>
</reference>
<proteinExistence type="predicted"/>
<feature type="non-terminal residue" evidence="2">
    <location>
        <position position="1"/>
    </location>
</feature>
<dbReference type="Proteomes" id="UP000324897">
    <property type="component" value="Chromosome 2"/>
</dbReference>
<name>A0A5J9UUM9_9POAL</name>
<evidence type="ECO:0000313" key="2">
    <source>
        <dbReference type="EMBL" id="TVU27316.1"/>
    </source>
</evidence>
<dbReference type="Gramene" id="TVU27316">
    <property type="protein sequence ID" value="TVU27316"/>
    <property type="gene ID" value="EJB05_29918"/>
</dbReference>
<evidence type="ECO:0000313" key="1">
    <source>
        <dbReference type="EMBL" id="TVT97617.1"/>
    </source>
</evidence>
<dbReference type="AlphaFoldDB" id="A0A5J9UUM9"/>